<sequence length="263" mass="29789">MKITFLGTGTSQGVPVIGCDCTVCASLDFRDKRLRSAIHIEVKGKSIVIDTGPDFRTQMLREKISSLDAVVFTHEHKDHTAGLDDIRPFNFMHQKDMPIFGTEQVLNQIKREFSYIFEKVKYPGVPQVITHEITKELDFDVEGVKFSPIEVMHYRLPVLGFRIGDFTYITDAKTIADEELEKIKGTKVLVLNALQINHHISHFTLQEALEMVEKINPEIAYFTHISHRLGTHAEVEAKLPKHIKLAFDGLKIDIATCTSITTS</sequence>
<dbReference type="SMART" id="SM00849">
    <property type="entry name" value="Lactamase_B"/>
    <property type="match status" value="1"/>
</dbReference>
<dbReference type="PANTHER" id="PTHR42663:SF6">
    <property type="entry name" value="HYDROLASE C777.06C-RELATED"/>
    <property type="match status" value="1"/>
</dbReference>
<accession>A0ABS9UJ94</accession>
<gene>
    <name evidence="2" type="ORF">MM236_01765</name>
</gene>
<dbReference type="CDD" id="cd16279">
    <property type="entry name" value="metallo-hydrolase-like_MBL-fold"/>
    <property type="match status" value="1"/>
</dbReference>
<dbReference type="RefSeq" id="WP_241273210.1">
    <property type="nucleotide sequence ID" value="NZ_JAKZGS010000001.1"/>
</dbReference>
<organism evidence="2 3">
    <name type="scientific">Belliella calami</name>
    <dbReference type="NCBI Taxonomy" id="2923436"/>
    <lineage>
        <taxon>Bacteria</taxon>
        <taxon>Pseudomonadati</taxon>
        <taxon>Bacteroidota</taxon>
        <taxon>Cytophagia</taxon>
        <taxon>Cytophagales</taxon>
        <taxon>Cyclobacteriaceae</taxon>
        <taxon>Belliella</taxon>
    </lineage>
</organism>
<evidence type="ECO:0000313" key="3">
    <source>
        <dbReference type="Proteomes" id="UP001165488"/>
    </source>
</evidence>
<evidence type="ECO:0000259" key="1">
    <source>
        <dbReference type="SMART" id="SM00849"/>
    </source>
</evidence>
<dbReference type="Gene3D" id="3.60.15.10">
    <property type="entry name" value="Ribonuclease Z/Hydroxyacylglutathione hydrolase-like"/>
    <property type="match status" value="1"/>
</dbReference>
<dbReference type="InterPro" id="IPR036866">
    <property type="entry name" value="RibonucZ/Hydroxyglut_hydro"/>
</dbReference>
<dbReference type="Pfam" id="PF12706">
    <property type="entry name" value="Lactamase_B_2"/>
    <property type="match status" value="1"/>
</dbReference>
<feature type="domain" description="Metallo-beta-lactamase" evidence="1">
    <location>
        <begin position="34"/>
        <end position="224"/>
    </location>
</feature>
<proteinExistence type="predicted"/>
<protein>
    <submittedName>
        <fullName evidence="2">MBL fold metallo-hydrolase</fullName>
    </submittedName>
</protein>
<keyword evidence="3" id="KW-1185">Reference proteome</keyword>
<evidence type="ECO:0000313" key="2">
    <source>
        <dbReference type="EMBL" id="MCH7396689.1"/>
    </source>
</evidence>
<comment type="caution">
    <text evidence="2">The sequence shown here is derived from an EMBL/GenBank/DDBJ whole genome shotgun (WGS) entry which is preliminary data.</text>
</comment>
<name>A0ABS9UJ94_9BACT</name>
<dbReference type="SUPFAM" id="SSF56281">
    <property type="entry name" value="Metallo-hydrolase/oxidoreductase"/>
    <property type="match status" value="1"/>
</dbReference>
<dbReference type="PANTHER" id="PTHR42663">
    <property type="entry name" value="HYDROLASE C777.06C-RELATED-RELATED"/>
    <property type="match status" value="1"/>
</dbReference>
<dbReference type="InterPro" id="IPR001279">
    <property type="entry name" value="Metallo-B-lactamas"/>
</dbReference>
<dbReference type="EMBL" id="JAKZGS010000001">
    <property type="protein sequence ID" value="MCH7396689.1"/>
    <property type="molecule type" value="Genomic_DNA"/>
</dbReference>
<dbReference type="Proteomes" id="UP001165488">
    <property type="component" value="Unassembled WGS sequence"/>
</dbReference>
<reference evidence="2" key="1">
    <citation type="submission" date="2022-03" db="EMBL/GenBank/DDBJ databases">
        <title>De novo assembled genomes of Belliella spp. (Cyclobacteriaceae) strains.</title>
        <authorList>
            <person name="Szabo A."/>
            <person name="Korponai K."/>
            <person name="Felfoldi T."/>
        </authorList>
    </citation>
    <scope>NUCLEOTIDE SEQUENCE</scope>
    <source>
        <strain evidence="2">DSM 107340</strain>
    </source>
</reference>